<dbReference type="AlphaFoldDB" id="A0AAD3XHU6"/>
<keyword evidence="3" id="KW-1185">Reference proteome</keyword>
<reference evidence="2" key="1">
    <citation type="submission" date="2023-05" db="EMBL/GenBank/DDBJ databases">
        <title>Nepenthes gracilis genome sequencing.</title>
        <authorList>
            <person name="Fukushima K."/>
        </authorList>
    </citation>
    <scope>NUCLEOTIDE SEQUENCE</scope>
    <source>
        <strain evidence="2">SING2019-196</strain>
    </source>
</reference>
<dbReference type="EMBL" id="BSYO01000005">
    <property type="protein sequence ID" value="GMH05113.1"/>
    <property type="molecule type" value="Genomic_DNA"/>
</dbReference>
<evidence type="ECO:0000313" key="3">
    <source>
        <dbReference type="Proteomes" id="UP001279734"/>
    </source>
</evidence>
<evidence type="ECO:0000256" key="1">
    <source>
        <dbReference type="SAM" id="SignalP"/>
    </source>
</evidence>
<dbReference type="Proteomes" id="UP001279734">
    <property type="component" value="Unassembled WGS sequence"/>
</dbReference>
<proteinExistence type="predicted"/>
<comment type="caution">
    <text evidence="2">The sequence shown here is derived from an EMBL/GenBank/DDBJ whole genome shotgun (WGS) entry which is preliminary data.</text>
</comment>
<name>A0AAD3XHU6_NEPGR</name>
<organism evidence="2 3">
    <name type="scientific">Nepenthes gracilis</name>
    <name type="common">Slender pitcher plant</name>
    <dbReference type="NCBI Taxonomy" id="150966"/>
    <lineage>
        <taxon>Eukaryota</taxon>
        <taxon>Viridiplantae</taxon>
        <taxon>Streptophyta</taxon>
        <taxon>Embryophyta</taxon>
        <taxon>Tracheophyta</taxon>
        <taxon>Spermatophyta</taxon>
        <taxon>Magnoliopsida</taxon>
        <taxon>eudicotyledons</taxon>
        <taxon>Gunneridae</taxon>
        <taxon>Pentapetalae</taxon>
        <taxon>Caryophyllales</taxon>
        <taxon>Nepenthaceae</taxon>
        <taxon>Nepenthes</taxon>
    </lineage>
</organism>
<feature type="signal peptide" evidence="1">
    <location>
        <begin position="1"/>
        <end position="23"/>
    </location>
</feature>
<feature type="chain" id="PRO_5042260242" evidence="1">
    <location>
        <begin position="24"/>
        <end position="130"/>
    </location>
</feature>
<gene>
    <name evidence="2" type="ORF">Nepgr_006953</name>
</gene>
<protein>
    <submittedName>
        <fullName evidence="2">Uncharacterized protein</fullName>
    </submittedName>
</protein>
<accession>A0AAD3XHU6</accession>
<evidence type="ECO:0000313" key="2">
    <source>
        <dbReference type="EMBL" id="GMH05113.1"/>
    </source>
</evidence>
<keyword evidence="1" id="KW-0732">Signal</keyword>
<sequence length="130" mass="15168">MAIGVLMMLSFTFLLEIIMMLDINNLTQFLCKRTPTQRPPDSPRQSIRFQMISQKIAMKLLDQVILQNMVLGLHLTILLLPFKFQYGDPKGSRWHLSTFKNFAANKCIVVALKKLHPKRTHIVRVYQFTH</sequence>